<sequence>MTLQRPGIIGWTVRQSVFQRRAGPATVRVTTAAGAGAYAIRDVDAGVGLDVTDAAVPGLLTPFLERVDFWNASADLRVRRRWLPRTGRRPR</sequence>
<protein>
    <submittedName>
        <fullName evidence="1">Uncharacterized protein</fullName>
    </submittedName>
</protein>
<keyword evidence="2" id="KW-1185">Reference proteome</keyword>
<organism evidence="1 2">
    <name type="scientific">Paractinoplanes lichenicola</name>
    <dbReference type="NCBI Taxonomy" id="2802976"/>
    <lineage>
        <taxon>Bacteria</taxon>
        <taxon>Bacillati</taxon>
        <taxon>Actinomycetota</taxon>
        <taxon>Actinomycetes</taxon>
        <taxon>Micromonosporales</taxon>
        <taxon>Micromonosporaceae</taxon>
        <taxon>Paractinoplanes</taxon>
    </lineage>
</organism>
<accession>A0ABS1VFP3</accession>
<comment type="caution">
    <text evidence="1">The sequence shown here is derived from an EMBL/GenBank/DDBJ whole genome shotgun (WGS) entry which is preliminary data.</text>
</comment>
<proteinExistence type="predicted"/>
<evidence type="ECO:0000313" key="2">
    <source>
        <dbReference type="Proteomes" id="UP000598996"/>
    </source>
</evidence>
<dbReference type="EMBL" id="JAENHO010000001">
    <property type="protein sequence ID" value="MBL7253140.1"/>
    <property type="molecule type" value="Genomic_DNA"/>
</dbReference>
<reference evidence="1 2" key="1">
    <citation type="submission" date="2021-01" db="EMBL/GenBank/DDBJ databases">
        <title>Actinoplanes sp. nov. LDG1-01 isolated from lichen.</title>
        <authorList>
            <person name="Saeng-In P."/>
            <person name="Phongsopitanun W."/>
            <person name="Kanchanasin P."/>
            <person name="Yuki M."/>
            <person name="Kudo T."/>
            <person name="Ohkuma M."/>
            <person name="Tanasupawat S."/>
        </authorList>
    </citation>
    <scope>NUCLEOTIDE SEQUENCE [LARGE SCALE GENOMIC DNA]</scope>
    <source>
        <strain evidence="1 2">LDG1-01</strain>
    </source>
</reference>
<name>A0ABS1VFP3_9ACTN</name>
<evidence type="ECO:0000313" key="1">
    <source>
        <dbReference type="EMBL" id="MBL7253140.1"/>
    </source>
</evidence>
<dbReference type="Proteomes" id="UP000598996">
    <property type="component" value="Unassembled WGS sequence"/>
</dbReference>
<gene>
    <name evidence="1" type="ORF">JKJ07_02330</name>
</gene>